<dbReference type="Proteomes" id="UP000000311">
    <property type="component" value="Unassembled WGS sequence"/>
</dbReference>
<evidence type="ECO:0000313" key="2">
    <source>
        <dbReference type="Proteomes" id="UP000000311"/>
    </source>
</evidence>
<evidence type="ECO:0000313" key="1">
    <source>
        <dbReference type="EMBL" id="EFN69700.1"/>
    </source>
</evidence>
<keyword evidence="2" id="KW-1185">Reference proteome</keyword>
<accession>E2AA62</accession>
<dbReference type="InParanoid" id="E2AA62"/>
<dbReference type="AlphaFoldDB" id="E2AA62"/>
<name>E2AA62_CAMFO</name>
<reference evidence="1 2" key="1">
    <citation type="journal article" date="2010" name="Science">
        <title>Genomic comparison of the ants Camponotus floridanus and Harpegnathos saltator.</title>
        <authorList>
            <person name="Bonasio R."/>
            <person name="Zhang G."/>
            <person name="Ye C."/>
            <person name="Mutti N.S."/>
            <person name="Fang X."/>
            <person name="Qin N."/>
            <person name="Donahue G."/>
            <person name="Yang P."/>
            <person name="Li Q."/>
            <person name="Li C."/>
            <person name="Zhang P."/>
            <person name="Huang Z."/>
            <person name="Berger S.L."/>
            <person name="Reinberg D."/>
            <person name="Wang J."/>
            <person name="Liebig J."/>
        </authorList>
    </citation>
    <scope>NUCLEOTIDE SEQUENCE [LARGE SCALE GENOMIC DNA]</scope>
    <source>
        <strain evidence="2">C129</strain>
    </source>
</reference>
<protein>
    <submittedName>
        <fullName evidence="1">Uncharacterized protein</fullName>
    </submittedName>
</protein>
<sequence length="355" mass="39521">MTSKRCSAKHVTQRIIGGNKTYPVACLITSITSSAKRTTARKKMYQKTKLRGKMRLSCFLKCGTENRVESSLEYTISLFNSCSKAENGIAVEVKPNRPAARFRSAGIGSTKLDGVNLPGRFRVEPNVPFATSTKGLLPIFVLALFDLFYLREEHDATGVNALRDFARLITLQIPPLRKGTQYGSETDTTYIAMQNLTVIFFTHANFCDNECESPNAVRDILAKSVDLIYVFSYKFLHVPEEGGDILTTDDLFANEGQYDFESDGQRPAMHIVGGGDECFGLDVFHIIYTNNGHEGRKQHLALLPPCLCVNDSSSVLILVSIGKRQQLDVEAVEITGRNIDFRRTSCPHRENADFS</sequence>
<organism evidence="2">
    <name type="scientific">Camponotus floridanus</name>
    <name type="common">Florida carpenter ant</name>
    <dbReference type="NCBI Taxonomy" id="104421"/>
    <lineage>
        <taxon>Eukaryota</taxon>
        <taxon>Metazoa</taxon>
        <taxon>Ecdysozoa</taxon>
        <taxon>Arthropoda</taxon>
        <taxon>Hexapoda</taxon>
        <taxon>Insecta</taxon>
        <taxon>Pterygota</taxon>
        <taxon>Neoptera</taxon>
        <taxon>Endopterygota</taxon>
        <taxon>Hymenoptera</taxon>
        <taxon>Apocrita</taxon>
        <taxon>Aculeata</taxon>
        <taxon>Formicoidea</taxon>
        <taxon>Formicidae</taxon>
        <taxon>Formicinae</taxon>
        <taxon>Camponotus</taxon>
    </lineage>
</organism>
<proteinExistence type="predicted"/>
<dbReference type="EMBL" id="GL438029">
    <property type="protein sequence ID" value="EFN69700.1"/>
    <property type="molecule type" value="Genomic_DNA"/>
</dbReference>
<gene>
    <name evidence="1" type="ORF">EAG_11830</name>
</gene>